<dbReference type="Pfam" id="PF00006">
    <property type="entry name" value="ATP-synt_ab"/>
    <property type="match status" value="1"/>
</dbReference>
<feature type="compositionally biased region" description="Acidic residues" evidence="12">
    <location>
        <begin position="149"/>
        <end position="161"/>
    </location>
</feature>
<reference evidence="15" key="1">
    <citation type="journal article" date="2019" name="Int. J. Syst. Evol. Microbiol.">
        <title>The Global Catalogue of Microorganisms (GCM) 10K type strain sequencing project: providing services to taxonomists for standard genome sequencing and annotation.</title>
        <authorList>
            <consortium name="The Broad Institute Genomics Platform"/>
            <consortium name="The Broad Institute Genome Sequencing Center for Infectious Disease"/>
            <person name="Wu L."/>
            <person name="Ma J."/>
        </authorList>
    </citation>
    <scope>NUCLEOTIDE SEQUENCE [LARGE SCALE GENOMIC DNA]</scope>
    <source>
        <strain evidence="15">JCM 17664</strain>
    </source>
</reference>
<feature type="compositionally biased region" description="Low complexity" evidence="12">
    <location>
        <begin position="73"/>
        <end position="86"/>
    </location>
</feature>
<comment type="function">
    <text evidence="9">Facilitates transcription termination by a mechanism that involves Rho binding to the nascent RNA, activation of Rho's RNA-dependent ATPase activity, and release of the mRNA from the DNA template.</text>
</comment>
<dbReference type="PROSITE" id="PS51856">
    <property type="entry name" value="RHO_RNA_BD"/>
    <property type="match status" value="1"/>
</dbReference>
<dbReference type="Proteomes" id="UP001501207">
    <property type="component" value="Unassembled WGS sequence"/>
</dbReference>
<dbReference type="NCBIfam" id="NF006886">
    <property type="entry name" value="PRK09376.1"/>
    <property type="match status" value="1"/>
</dbReference>
<dbReference type="HAMAP" id="MF_01884">
    <property type="entry name" value="Rho"/>
    <property type="match status" value="1"/>
</dbReference>
<keyword evidence="4 9" id="KW-0347">Helicase</keyword>
<keyword evidence="5 9" id="KW-0067">ATP-binding</keyword>
<evidence type="ECO:0000256" key="5">
    <source>
        <dbReference type="ARBA" id="ARBA00022840"/>
    </source>
</evidence>
<accession>A0ABP8FD85</accession>
<feature type="compositionally biased region" description="Low complexity" evidence="12">
    <location>
        <begin position="134"/>
        <end position="146"/>
    </location>
</feature>
<dbReference type="CDD" id="cd01128">
    <property type="entry name" value="rho_factor_C"/>
    <property type="match status" value="1"/>
</dbReference>
<keyword evidence="15" id="KW-1185">Reference proteome</keyword>
<dbReference type="Gene3D" id="1.10.720.10">
    <property type="match status" value="1"/>
</dbReference>
<evidence type="ECO:0000256" key="12">
    <source>
        <dbReference type="SAM" id="MobiDB-lite"/>
    </source>
</evidence>
<comment type="subunit">
    <text evidence="9">Homohexamer. The homohexamer assembles into an open ring structure.</text>
</comment>
<evidence type="ECO:0000256" key="4">
    <source>
        <dbReference type="ARBA" id="ARBA00022806"/>
    </source>
</evidence>
<evidence type="ECO:0000259" key="13">
    <source>
        <dbReference type="PROSITE" id="PS51856"/>
    </source>
</evidence>
<dbReference type="SUPFAM" id="SSF68912">
    <property type="entry name" value="Rho N-terminal domain-like"/>
    <property type="match status" value="1"/>
</dbReference>
<dbReference type="PANTHER" id="PTHR46425">
    <property type="entry name" value="TRANSCRIPTION TERMINATION FACTOR RHO"/>
    <property type="match status" value="1"/>
</dbReference>
<dbReference type="InterPro" id="IPR011112">
    <property type="entry name" value="Rho-like_N"/>
</dbReference>
<dbReference type="Pfam" id="PF07497">
    <property type="entry name" value="Rho_RNA_bind"/>
    <property type="match status" value="1"/>
</dbReference>
<comment type="caution">
    <text evidence="9">Lacks conserved residue(s) required for the propagation of feature annotation.</text>
</comment>
<dbReference type="InterPro" id="IPR004665">
    <property type="entry name" value="Term_rho"/>
</dbReference>
<evidence type="ECO:0000256" key="10">
    <source>
        <dbReference type="NCBIfam" id="TIGR00767"/>
    </source>
</evidence>
<feature type="domain" description="Rho RNA-BD" evidence="13">
    <location>
        <begin position="199"/>
        <end position="274"/>
    </location>
</feature>
<evidence type="ECO:0000313" key="15">
    <source>
        <dbReference type="Proteomes" id="UP001501207"/>
    </source>
</evidence>
<dbReference type="InterPro" id="IPR000194">
    <property type="entry name" value="ATPase_F1/V1/A1_a/bsu_nucl-bd"/>
</dbReference>
<evidence type="ECO:0000313" key="14">
    <source>
        <dbReference type="EMBL" id="GAA4300979.1"/>
    </source>
</evidence>
<dbReference type="Pfam" id="PF07498">
    <property type="entry name" value="Rho_N"/>
    <property type="match status" value="1"/>
</dbReference>
<dbReference type="InterPro" id="IPR027417">
    <property type="entry name" value="P-loop_NTPase"/>
</dbReference>
<keyword evidence="2 9" id="KW-0547">Nucleotide-binding</keyword>
<evidence type="ECO:0000256" key="7">
    <source>
        <dbReference type="ARBA" id="ARBA00023015"/>
    </source>
</evidence>
<keyword evidence="6 9" id="KW-0694">RNA-binding</keyword>
<dbReference type="Gene3D" id="2.40.50.140">
    <property type="entry name" value="Nucleic acid-binding proteins"/>
    <property type="match status" value="1"/>
</dbReference>
<dbReference type="SMART" id="SM00382">
    <property type="entry name" value="AAA"/>
    <property type="match status" value="1"/>
</dbReference>
<feature type="binding site" evidence="9">
    <location>
        <position position="360"/>
    </location>
    <ligand>
        <name>ATP</name>
        <dbReference type="ChEBI" id="CHEBI:30616"/>
    </ligand>
</feature>
<feature type="compositionally biased region" description="Basic and acidic residues" evidence="12">
    <location>
        <begin position="118"/>
        <end position="130"/>
    </location>
</feature>
<dbReference type="InterPro" id="IPR012340">
    <property type="entry name" value="NA-bd_OB-fold"/>
</dbReference>
<proteinExistence type="inferred from homology"/>
<evidence type="ECO:0000256" key="6">
    <source>
        <dbReference type="ARBA" id="ARBA00022884"/>
    </source>
</evidence>
<dbReference type="SUPFAM" id="SSF50249">
    <property type="entry name" value="Nucleic acid-binding proteins"/>
    <property type="match status" value="1"/>
</dbReference>
<dbReference type="SMART" id="SM00357">
    <property type="entry name" value="CSP"/>
    <property type="match status" value="1"/>
</dbReference>
<dbReference type="InterPro" id="IPR003593">
    <property type="entry name" value="AAA+_ATPase"/>
</dbReference>
<evidence type="ECO:0000256" key="11">
    <source>
        <dbReference type="PROSITE-ProRule" id="PRU01203"/>
    </source>
</evidence>
<dbReference type="InterPro" id="IPR036269">
    <property type="entry name" value="Rho_N_sf"/>
</dbReference>
<dbReference type="InterPro" id="IPR011113">
    <property type="entry name" value="Rho_RNA-bd"/>
</dbReference>
<keyword evidence="8 9" id="KW-0804">Transcription</keyword>
<organism evidence="14 15">
    <name type="scientific">Compostibacter hankyongensis</name>
    <dbReference type="NCBI Taxonomy" id="1007089"/>
    <lineage>
        <taxon>Bacteria</taxon>
        <taxon>Pseudomonadati</taxon>
        <taxon>Bacteroidota</taxon>
        <taxon>Chitinophagia</taxon>
        <taxon>Chitinophagales</taxon>
        <taxon>Chitinophagaceae</taxon>
        <taxon>Compostibacter</taxon>
    </lineage>
</organism>
<evidence type="ECO:0000256" key="8">
    <source>
        <dbReference type="ARBA" id="ARBA00023163"/>
    </source>
</evidence>
<dbReference type="InterPro" id="IPR041703">
    <property type="entry name" value="Rho_factor_ATP-bd"/>
</dbReference>
<dbReference type="PANTHER" id="PTHR46425:SF1">
    <property type="entry name" value="TRANSCRIPTION TERMINATION FACTOR RHO"/>
    <property type="match status" value="1"/>
</dbReference>
<dbReference type="CDD" id="cd04459">
    <property type="entry name" value="Rho_CSD"/>
    <property type="match status" value="1"/>
</dbReference>
<evidence type="ECO:0000256" key="9">
    <source>
        <dbReference type="HAMAP-Rule" id="MF_01884"/>
    </source>
</evidence>
<keyword evidence="1 9" id="KW-0806">Transcription termination</keyword>
<feature type="region of interest" description="Disordered" evidence="12">
    <location>
        <begin position="48"/>
        <end position="191"/>
    </location>
</feature>
<keyword evidence="3 9" id="KW-0378">Hydrolase</keyword>
<dbReference type="EMBL" id="BAABFN010000001">
    <property type="protein sequence ID" value="GAA4300979.1"/>
    <property type="molecule type" value="Genomic_DNA"/>
</dbReference>
<feature type="binding site" evidence="9">
    <location>
        <begin position="317"/>
        <end position="322"/>
    </location>
    <ligand>
        <name>ATP</name>
        <dbReference type="ChEBI" id="CHEBI:30616"/>
    </ligand>
</feature>
<dbReference type="SUPFAM" id="SSF52540">
    <property type="entry name" value="P-loop containing nucleoside triphosphate hydrolases"/>
    <property type="match status" value="1"/>
</dbReference>
<comment type="similarity">
    <text evidence="9 11">Belongs to the Rho family.</text>
</comment>
<dbReference type="NCBIfam" id="TIGR00767">
    <property type="entry name" value="rho"/>
    <property type="match status" value="1"/>
</dbReference>
<comment type="caution">
    <text evidence="14">The sequence shown here is derived from an EMBL/GenBank/DDBJ whole genome shotgun (WGS) entry which is preliminary data.</text>
</comment>
<feature type="binding site" evidence="9">
    <location>
        <begin position="329"/>
        <end position="334"/>
    </location>
    <ligand>
        <name>ATP</name>
        <dbReference type="ChEBI" id="CHEBI:30616"/>
    </ligand>
</feature>
<dbReference type="RefSeq" id="WP_344974007.1">
    <property type="nucleotide sequence ID" value="NZ_BAABFN010000001.1"/>
</dbReference>
<sequence length="566" mass="62568">MYDILQLNDMIVPELHDIAEELDIPGVKKLDKQTLIYKILDKQAVMAPDDTTAGKEGSGEKKPRRKPGRPPKSESAPPKAAAAAAPEADEETPADTPARRGRKPGRPPKNEAAPAASPKKEPKKEEHPEEGLFAAAAPATQPAPAKETPEEEAPSAAEDPENEVREPLPGEPSAPFRPRYQQRKEPSSSPAFNIEFDGIIVSEGVLEMMPDGYGFLRSSDYNYLSSPDDIYVSPSQIKLFGLKTGDTVRGSVRPPKEGEKYFALLKVETINGKNPDEVRDRVPFDYLTPLFPHEKLNLVTAPNNYSTRIMDLFTPIGKGQRGLIVAQPKTGKTMLLKEVANAIAKNHPECYLMVVLIDERPEEVTDMERSVNAEVIASTFDEPAEKHVKVSGIALQKAKRLVECGHDVVILLDSITRLARAHNTVMPASGKVLSGGVEANALHKPKQFFGAARKIENAGSLTILATALIDTGSKMDEVIFEEFKGTGNMELQLDRKLSNRRIFPAIDVTASSTRRDDLLLEKDVLQRMWILRNHLADMNTEESMNFLLNQMRNTKSNEEFLISMNR</sequence>
<dbReference type="EC" id="3.6.4.-" evidence="9 10"/>
<evidence type="ECO:0000256" key="3">
    <source>
        <dbReference type="ARBA" id="ARBA00022801"/>
    </source>
</evidence>
<dbReference type="Gene3D" id="3.40.50.300">
    <property type="entry name" value="P-loop containing nucleotide triphosphate hydrolases"/>
    <property type="match status" value="1"/>
</dbReference>
<gene>
    <name evidence="9" type="primary">rho</name>
    <name evidence="14" type="ORF">GCM10023143_02400</name>
</gene>
<evidence type="ECO:0000256" key="2">
    <source>
        <dbReference type="ARBA" id="ARBA00022741"/>
    </source>
</evidence>
<protein>
    <recommendedName>
        <fullName evidence="9 10">Transcription termination factor Rho</fullName>
        <ecNumber evidence="9 10">3.6.4.-</ecNumber>
    </recommendedName>
    <alternativeName>
        <fullName evidence="9">ATP-dependent helicase Rho</fullName>
    </alternativeName>
</protein>
<dbReference type="SMART" id="SM00959">
    <property type="entry name" value="Rho_N"/>
    <property type="match status" value="1"/>
</dbReference>
<keyword evidence="7 9" id="KW-0805">Transcription regulation</keyword>
<dbReference type="InterPro" id="IPR011129">
    <property type="entry name" value="CSD"/>
</dbReference>
<name>A0ABP8FD85_9BACT</name>
<evidence type="ECO:0000256" key="1">
    <source>
        <dbReference type="ARBA" id="ARBA00022472"/>
    </source>
</evidence>